<dbReference type="Pfam" id="PF07681">
    <property type="entry name" value="DoxX"/>
    <property type="match status" value="1"/>
</dbReference>
<evidence type="ECO:0000256" key="3">
    <source>
        <dbReference type="ARBA" id="ARBA00022989"/>
    </source>
</evidence>
<keyword evidence="4 5" id="KW-0472">Membrane</keyword>
<keyword evidence="3 5" id="KW-1133">Transmembrane helix</keyword>
<evidence type="ECO:0008006" key="8">
    <source>
        <dbReference type="Google" id="ProtNLM"/>
    </source>
</evidence>
<comment type="subcellular location">
    <subcellularLocation>
        <location evidence="1">Membrane</location>
        <topology evidence="1">Multi-pass membrane protein</topology>
    </subcellularLocation>
</comment>
<reference evidence="6 7" key="1">
    <citation type="journal article" date="2015" name="Nature">
        <title>rRNA introns, odd ribosomes, and small enigmatic genomes across a large radiation of phyla.</title>
        <authorList>
            <person name="Brown C.T."/>
            <person name="Hug L.A."/>
            <person name="Thomas B.C."/>
            <person name="Sharon I."/>
            <person name="Castelle C.J."/>
            <person name="Singh A."/>
            <person name="Wilkins M.J."/>
            <person name="Williams K.H."/>
            <person name="Banfield J.F."/>
        </authorList>
    </citation>
    <scope>NUCLEOTIDE SEQUENCE [LARGE SCALE GENOMIC DNA]</scope>
</reference>
<name>A0A0G1MX92_9BACT</name>
<evidence type="ECO:0000313" key="6">
    <source>
        <dbReference type="EMBL" id="KKU12956.1"/>
    </source>
</evidence>
<gene>
    <name evidence="6" type="ORF">UX20_C0036G0014</name>
</gene>
<comment type="caution">
    <text evidence="6">The sequence shown here is derived from an EMBL/GenBank/DDBJ whole genome shotgun (WGS) entry which is preliminary data.</text>
</comment>
<feature type="transmembrane region" description="Helical" evidence="5">
    <location>
        <begin position="51"/>
        <end position="71"/>
    </location>
</feature>
<dbReference type="AlphaFoldDB" id="A0A0G1MX92"/>
<feature type="transmembrane region" description="Helical" evidence="5">
    <location>
        <begin position="27"/>
        <end position="45"/>
    </location>
</feature>
<feature type="transmembrane region" description="Helical" evidence="5">
    <location>
        <begin position="91"/>
        <end position="108"/>
    </location>
</feature>
<sequence length="110" mass="12043">MSAFKHFSKTDMLAGYAVSKGVKSGKFAVLFTGLLLLIGGLGIILGVYVQLAVATLVLFLVPVSFMMHAFWKDTDANMKMMNMINFNKNMALVGATLMALMITMPWPFSL</sequence>
<evidence type="ECO:0000313" key="7">
    <source>
        <dbReference type="Proteomes" id="UP000034911"/>
    </source>
</evidence>
<evidence type="ECO:0000256" key="2">
    <source>
        <dbReference type="ARBA" id="ARBA00022692"/>
    </source>
</evidence>
<proteinExistence type="predicted"/>
<evidence type="ECO:0000256" key="4">
    <source>
        <dbReference type="ARBA" id="ARBA00023136"/>
    </source>
</evidence>
<organism evidence="6 7">
    <name type="scientific">Candidatus Magasanikbacteria bacterium GW2011_GWC2_45_8</name>
    <dbReference type="NCBI Taxonomy" id="1619050"/>
    <lineage>
        <taxon>Bacteria</taxon>
        <taxon>Candidatus Magasanikiibacteriota</taxon>
    </lineage>
</organism>
<accession>A0A0G1MX92</accession>
<dbReference type="GO" id="GO:0016020">
    <property type="term" value="C:membrane"/>
    <property type="evidence" value="ECO:0007669"/>
    <property type="project" value="UniProtKB-SubCell"/>
</dbReference>
<protein>
    <recommendedName>
        <fullName evidence="8">DoxX family protein</fullName>
    </recommendedName>
</protein>
<dbReference type="STRING" id="1619050.UX20_C0036G0014"/>
<dbReference type="EMBL" id="LCLH01000036">
    <property type="protein sequence ID" value="KKU12956.1"/>
    <property type="molecule type" value="Genomic_DNA"/>
</dbReference>
<evidence type="ECO:0000256" key="1">
    <source>
        <dbReference type="ARBA" id="ARBA00004141"/>
    </source>
</evidence>
<dbReference type="InterPro" id="IPR032808">
    <property type="entry name" value="DoxX"/>
</dbReference>
<evidence type="ECO:0000256" key="5">
    <source>
        <dbReference type="SAM" id="Phobius"/>
    </source>
</evidence>
<keyword evidence="2 5" id="KW-0812">Transmembrane</keyword>
<dbReference type="Proteomes" id="UP000034911">
    <property type="component" value="Unassembled WGS sequence"/>
</dbReference>